<evidence type="ECO:0008006" key="4">
    <source>
        <dbReference type="Google" id="ProtNLM"/>
    </source>
</evidence>
<dbReference type="AlphaFoldDB" id="K0KPC7"/>
<protein>
    <recommendedName>
        <fullName evidence="4">F-box domain-containing protein</fullName>
    </recommendedName>
</protein>
<dbReference type="EMBL" id="CAIF01000329">
    <property type="protein sequence ID" value="CCH47125.1"/>
    <property type="molecule type" value="Genomic_DNA"/>
</dbReference>
<feature type="region of interest" description="Disordered" evidence="1">
    <location>
        <begin position="1"/>
        <end position="32"/>
    </location>
</feature>
<evidence type="ECO:0000256" key="1">
    <source>
        <dbReference type="SAM" id="MobiDB-lite"/>
    </source>
</evidence>
<reference evidence="2 3" key="1">
    <citation type="journal article" date="2012" name="Eukaryot. Cell">
        <title>Draft genome sequence of Wickerhamomyces ciferrii NRRL Y-1031 F-60-10.</title>
        <authorList>
            <person name="Schneider J."/>
            <person name="Andrea H."/>
            <person name="Blom J."/>
            <person name="Jaenicke S."/>
            <person name="Ruckert C."/>
            <person name="Schorsch C."/>
            <person name="Szczepanowski R."/>
            <person name="Farwick M."/>
            <person name="Goesmann A."/>
            <person name="Puhler A."/>
            <person name="Schaffer S."/>
            <person name="Tauch A."/>
            <person name="Kohler T."/>
            <person name="Brinkrolf K."/>
        </authorList>
    </citation>
    <scope>NUCLEOTIDE SEQUENCE [LARGE SCALE GENOMIC DNA]</scope>
    <source>
        <strain evidence="3">ATCC 14091 / BCRC 22168 / CBS 111 / JCM 3599 / NBRC 0793 / NRRL Y-1031 F-60-10</strain>
    </source>
</reference>
<feature type="compositionally biased region" description="Basic and acidic residues" evidence="1">
    <location>
        <begin position="19"/>
        <end position="32"/>
    </location>
</feature>
<organism evidence="2 3">
    <name type="scientific">Wickerhamomyces ciferrii (strain ATCC 14091 / BCRC 22168 / CBS 111 / JCM 3599 / NBRC 0793 / NRRL Y-1031 F-60-10)</name>
    <name type="common">Yeast</name>
    <name type="synonym">Pichia ciferrii</name>
    <dbReference type="NCBI Taxonomy" id="1206466"/>
    <lineage>
        <taxon>Eukaryota</taxon>
        <taxon>Fungi</taxon>
        <taxon>Dikarya</taxon>
        <taxon>Ascomycota</taxon>
        <taxon>Saccharomycotina</taxon>
        <taxon>Saccharomycetes</taxon>
        <taxon>Phaffomycetales</taxon>
        <taxon>Wickerhamomycetaceae</taxon>
        <taxon>Wickerhamomyces</taxon>
    </lineage>
</organism>
<sequence length="418" mass="48950">MMDIKSGITDDVFHPSLDTPKESDDNVQHTPKKLDDLPADVLYELCNYLDPINLMKTNRYLCDVFAPYYYDKIYLFLVLTKTDSERKMDMRHLQVGAEVVYDHKGVKQSLAERIMKRTLYDYEVLDTGVDNEYLKTADEHLTPRFSRLKLKRKTIIPSVIYKYDQIICILEHVIKNPNSRLRRYIRKIMVNVAIFDGFPELITNEGCSIQQKIEELRIENRSEVLITDQISNTMDITIQPKVCRCHTPLTTMPFETFESKDKSTEYQYTPYWREQILVGALYHYYYNNWRIGILQENTQERFEKVNAFSILKIKMTYIYRVSNLKEKEKLKDEHATHIQGCVRLENKSFVTKNTVETLLEDLIDLMGSNSICGNMDCSLILSGILDYKMGFTNPKALSIDLGILKPTFIMINRKPNTN</sequence>
<evidence type="ECO:0000313" key="3">
    <source>
        <dbReference type="Proteomes" id="UP000009328"/>
    </source>
</evidence>
<dbReference type="InParanoid" id="K0KPC7"/>
<name>K0KPC7_WICCF</name>
<keyword evidence="3" id="KW-1185">Reference proteome</keyword>
<dbReference type="HOGENOM" id="CLU_657576_0_0_1"/>
<accession>K0KPC7</accession>
<evidence type="ECO:0000313" key="2">
    <source>
        <dbReference type="EMBL" id="CCH47125.1"/>
    </source>
</evidence>
<comment type="caution">
    <text evidence="2">The sequence shown here is derived from an EMBL/GenBank/DDBJ whole genome shotgun (WGS) entry which is preliminary data.</text>
</comment>
<dbReference type="Proteomes" id="UP000009328">
    <property type="component" value="Unassembled WGS sequence"/>
</dbReference>
<proteinExistence type="predicted"/>
<gene>
    <name evidence="2" type="ORF">BN7_6736</name>
</gene>